<dbReference type="PANTHER" id="PTHR30385">
    <property type="entry name" value="SIGMA FACTOR F FLAGELLAR"/>
    <property type="match status" value="1"/>
</dbReference>
<proteinExistence type="predicted"/>
<protein>
    <submittedName>
        <fullName evidence="8">SigB/SigF/SigG family RNA polymerase sigma factor</fullName>
    </submittedName>
</protein>
<keyword evidence="4" id="KW-0804">Transcription</keyword>
<dbReference type="Pfam" id="PF04542">
    <property type="entry name" value="Sigma70_r2"/>
    <property type="match status" value="1"/>
</dbReference>
<evidence type="ECO:0000256" key="3">
    <source>
        <dbReference type="ARBA" id="ARBA00023125"/>
    </source>
</evidence>
<evidence type="ECO:0000313" key="8">
    <source>
        <dbReference type="EMBL" id="MEE4543482.1"/>
    </source>
</evidence>
<dbReference type="Gene3D" id="1.10.10.10">
    <property type="entry name" value="Winged helix-like DNA-binding domain superfamily/Winged helix DNA-binding domain"/>
    <property type="match status" value="2"/>
</dbReference>
<feature type="domain" description="RNA polymerase sigma-70 region 3" evidence="5">
    <location>
        <begin position="151"/>
        <end position="208"/>
    </location>
</feature>
<dbReference type="NCBIfam" id="TIGR02980">
    <property type="entry name" value="SigBFG"/>
    <property type="match status" value="1"/>
</dbReference>
<dbReference type="InterPro" id="IPR014322">
    <property type="entry name" value="RNA_pol_sigma-B/F/G"/>
</dbReference>
<dbReference type="InterPro" id="IPR000943">
    <property type="entry name" value="RNA_pol_sigma70"/>
</dbReference>
<dbReference type="Pfam" id="PF04539">
    <property type="entry name" value="Sigma70_r3"/>
    <property type="match status" value="1"/>
</dbReference>
<dbReference type="Gene3D" id="1.20.120.1810">
    <property type="match status" value="1"/>
</dbReference>
<dbReference type="Proteomes" id="UP001344658">
    <property type="component" value="Unassembled WGS sequence"/>
</dbReference>
<dbReference type="RefSeq" id="WP_330795947.1">
    <property type="nucleotide sequence ID" value="NZ_JAZEWV010000011.1"/>
</dbReference>
<gene>
    <name evidence="8" type="ORF">V2S66_16065</name>
</gene>
<dbReference type="SUPFAM" id="SSF88946">
    <property type="entry name" value="Sigma2 domain of RNA polymerase sigma factors"/>
    <property type="match status" value="1"/>
</dbReference>
<accession>A0ABU7PCF1</accession>
<feature type="domain" description="RNA polymerase sigma-70 region 4" evidence="7">
    <location>
        <begin position="241"/>
        <end position="289"/>
    </location>
</feature>
<dbReference type="InterPro" id="IPR007627">
    <property type="entry name" value="RNA_pol_sigma70_r2"/>
</dbReference>
<keyword evidence="2" id="KW-0731">Sigma factor</keyword>
<evidence type="ECO:0000256" key="1">
    <source>
        <dbReference type="ARBA" id="ARBA00023015"/>
    </source>
</evidence>
<comment type="caution">
    <text evidence="8">The sequence shown here is derived from an EMBL/GenBank/DDBJ whole genome shotgun (WGS) entry which is preliminary data.</text>
</comment>
<keyword evidence="9" id="KW-1185">Reference proteome</keyword>
<dbReference type="NCBIfam" id="TIGR02937">
    <property type="entry name" value="sigma70-ECF"/>
    <property type="match status" value="1"/>
</dbReference>
<feature type="domain" description="RNA polymerase sigma-70 region 2" evidence="6">
    <location>
        <begin position="71"/>
        <end position="141"/>
    </location>
</feature>
<reference evidence="8 9" key="1">
    <citation type="submission" date="2023-12" db="EMBL/GenBank/DDBJ databases">
        <title>Streptomyces sp. V4-01.</title>
        <authorList>
            <person name="Somphong A."/>
            <person name="Phongsopitanun W."/>
        </authorList>
    </citation>
    <scope>NUCLEOTIDE SEQUENCE [LARGE SCALE GENOMIC DNA]</scope>
    <source>
        <strain evidence="8 9">V4-01</strain>
    </source>
</reference>
<sequence length="294" mass="32591">MSSDPTFPLPAVRPDSRSDAVQAAATAELPWIRVPRTMAPKDARALGALFFDRLRTLEEGTPEHAYARGTLIEMNMSLVVFCSRRFRSRDADEMQDIVQAGTIGMIKAIDRFDLSREVEFTTFAIPYIVGQMRRHFRDTSWAVHVPRRLQELRVAIAKARDHLAAVLGAPPGVAELAAYLELPEEEVIEGLIATNGYTAGSLDVPVGDPDIFDGAGTYADSVGADDPGMELFDNLHTLAPLLRTLEPRERRILELRFGQDKTQAQIGEELGLSQMHISRLLSGILRRLKTDLLS</sequence>
<organism evidence="8 9">
    <name type="scientific">Actinacidiphila polyblastidii</name>
    <dbReference type="NCBI Taxonomy" id="3110430"/>
    <lineage>
        <taxon>Bacteria</taxon>
        <taxon>Bacillati</taxon>
        <taxon>Actinomycetota</taxon>
        <taxon>Actinomycetes</taxon>
        <taxon>Kitasatosporales</taxon>
        <taxon>Streptomycetaceae</taxon>
        <taxon>Actinacidiphila</taxon>
    </lineage>
</organism>
<evidence type="ECO:0000256" key="4">
    <source>
        <dbReference type="ARBA" id="ARBA00023163"/>
    </source>
</evidence>
<dbReference type="InterPro" id="IPR013324">
    <property type="entry name" value="RNA_pol_sigma_r3/r4-like"/>
</dbReference>
<evidence type="ECO:0000313" key="9">
    <source>
        <dbReference type="Proteomes" id="UP001344658"/>
    </source>
</evidence>
<dbReference type="InterPro" id="IPR007624">
    <property type="entry name" value="RNA_pol_sigma70_r3"/>
</dbReference>
<evidence type="ECO:0000259" key="6">
    <source>
        <dbReference type="Pfam" id="PF04542"/>
    </source>
</evidence>
<evidence type="ECO:0000259" key="7">
    <source>
        <dbReference type="Pfam" id="PF04545"/>
    </source>
</evidence>
<dbReference type="SUPFAM" id="SSF88659">
    <property type="entry name" value="Sigma3 and sigma4 domains of RNA polymerase sigma factors"/>
    <property type="match status" value="2"/>
</dbReference>
<dbReference type="Pfam" id="PF04545">
    <property type="entry name" value="Sigma70_r4"/>
    <property type="match status" value="1"/>
</dbReference>
<evidence type="ECO:0000256" key="2">
    <source>
        <dbReference type="ARBA" id="ARBA00023082"/>
    </source>
</evidence>
<name>A0ABU7PCF1_9ACTN</name>
<dbReference type="CDD" id="cd06171">
    <property type="entry name" value="Sigma70_r4"/>
    <property type="match status" value="1"/>
</dbReference>
<dbReference type="InterPro" id="IPR036388">
    <property type="entry name" value="WH-like_DNA-bd_sf"/>
</dbReference>
<keyword evidence="1" id="KW-0805">Transcription regulation</keyword>
<evidence type="ECO:0000259" key="5">
    <source>
        <dbReference type="Pfam" id="PF04539"/>
    </source>
</evidence>
<dbReference type="EMBL" id="JAZEWV010000011">
    <property type="protein sequence ID" value="MEE4543482.1"/>
    <property type="molecule type" value="Genomic_DNA"/>
</dbReference>
<dbReference type="InterPro" id="IPR007630">
    <property type="entry name" value="RNA_pol_sigma70_r4"/>
</dbReference>
<dbReference type="InterPro" id="IPR013325">
    <property type="entry name" value="RNA_pol_sigma_r2"/>
</dbReference>
<keyword evidence="3" id="KW-0238">DNA-binding</keyword>
<dbReference type="PRINTS" id="PR00046">
    <property type="entry name" value="SIGMA70FCT"/>
</dbReference>
<dbReference type="InterPro" id="IPR014284">
    <property type="entry name" value="RNA_pol_sigma-70_dom"/>
</dbReference>
<dbReference type="PANTHER" id="PTHR30385:SF4">
    <property type="entry name" value="RNA POLYMERASE SIGMA-E FACTOR"/>
    <property type="match status" value="1"/>
</dbReference>